<dbReference type="AlphaFoldDB" id="A0A939BRY3"/>
<dbReference type="RefSeq" id="WP_205290377.1">
    <property type="nucleotide sequence ID" value="NZ_CP074406.1"/>
</dbReference>
<keyword evidence="5" id="KW-1185">Reference proteome</keyword>
<gene>
    <name evidence="4" type="ORF">JK386_04160</name>
</gene>
<evidence type="ECO:0000259" key="3">
    <source>
        <dbReference type="PROSITE" id="PS50977"/>
    </source>
</evidence>
<dbReference type="PANTHER" id="PTHR30055:SF226">
    <property type="entry name" value="HTH-TYPE TRANSCRIPTIONAL REGULATOR PKSA"/>
    <property type="match status" value="1"/>
</dbReference>
<comment type="caution">
    <text evidence="4">The sequence shown here is derived from an EMBL/GenBank/DDBJ whole genome shotgun (WGS) entry which is preliminary data.</text>
</comment>
<dbReference type="GO" id="GO:0000976">
    <property type="term" value="F:transcription cis-regulatory region binding"/>
    <property type="evidence" value="ECO:0007669"/>
    <property type="project" value="TreeGrafter"/>
</dbReference>
<organism evidence="4 5">
    <name type="scientific">Nocardioides faecalis</name>
    <dbReference type="NCBI Taxonomy" id="2803858"/>
    <lineage>
        <taxon>Bacteria</taxon>
        <taxon>Bacillati</taxon>
        <taxon>Actinomycetota</taxon>
        <taxon>Actinomycetes</taxon>
        <taxon>Propionibacteriales</taxon>
        <taxon>Nocardioidaceae</taxon>
        <taxon>Nocardioides</taxon>
    </lineage>
</organism>
<evidence type="ECO:0000256" key="2">
    <source>
        <dbReference type="PROSITE-ProRule" id="PRU00335"/>
    </source>
</evidence>
<dbReference type="InterPro" id="IPR050109">
    <property type="entry name" value="HTH-type_TetR-like_transc_reg"/>
</dbReference>
<accession>A0A939BRY3</accession>
<proteinExistence type="predicted"/>
<dbReference type="PANTHER" id="PTHR30055">
    <property type="entry name" value="HTH-TYPE TRANSCRIPTIONAL REGULATOR RUTR"/>
    <property type="match status" value="1"/>
</dbReference>
<sequence length="210" mass="22211">MTTSEQAGRTYAGVEPEQRRADRRRRLMAAMVAVVGESGWEAATVRRIAAEAELGPRSLYESFTDLEDLAAVTYDELGAGLVADALAAIADADDSSDVATVTRAAITAIVERLGEDPRRARFLLCEVPVLAARRTALLHAAAGEYAAQARRAGATLSEQQLRATSLVVAGGGLELIRAWLDGALRLEQAQVSALIAESLTALSARLPAIL</sequence>
<reference evidence="4" key="1">
    <citation type="submission" date="2021-01" db="EMBL/GenBank/DDBJ databases">
        <title>Novel species in genus Nocardioides.</title>
        <authorList>
            <person name="Zhang G."/>
        </authorList>
    </citation>
    <scope>NUCLEOTIDE SEQUENCE</scope>
    <source>
        <strain evidence="4">Zg-536</strain>
    </source>
</reference>
<dbReference type="GO" id="GO:0003700">
    <property type="term" value="F:DNA-binding transcription factor activity"/>
    <property type="evidence" value="ECO:0007669"/>
    <property type="project" value="TreeGrafter"/>
</dbReference>
<feature type="DNA-binding region" description="H-T-H motif" evidence="2">
    <location>
        <begin position="44"/>
        <end position="63"/>
    </location>
</feature>
<dbReference type="Gene3D" id="1.10.357.10">
    <property type="entry name" value="Tetracycline Repressor, domain 2"/>
    <property type="match status" value="1"/>
</dbReference>
<dbReference type="PROSITE" id="PS50977">
    <property type="entry name" value="HTH_TETR_2"/>
    <property type="match status" value="1"/>
</dbReference>
<keyword evidence="1 2" id="KW-0238">DNA-binding</keyword>
<dbReference type="SUPFAM" id="SSF46689">
    <property type="entry name" value="Homeodomain-like"/>
    <property type="match status" value="1"/>
</dbReference>
<dbReference type="InterPro" id="IPR001647">
    <property type="entry name" value="HTH_TetR"/>
</dbReference>
<name>A0A939BRY3_9ACTN</name>
<protein>
    <submittedName>
        <fullName evidence="4">TetR family transcriptional regulator</fullName>
    </submittedName>
</protein>
<dbReference type="EMBL" id="JAERTX010000003">
    <property type="protein sequence ID" value="MBM9459084.1"/>
    <property type="molecule type" value="Genomic_DNA"/>
</dbReference>
<evidence type="ECO:0000313" key="4">
    <source>
        <dbReference type="EMBL" id="MBM9459084.1"/>
    </source>
</evidence>
<dbReference type="InterPro" id="IPR009057">
    <property type="entry name" value="Homeodomain-like_sf"/>
</dbReference>
<feature type="domain" description="HTH tetR-type" evidence="3">
    <location>
        <begin position="21"/>
        <end position="81"/>
    </location>
</feature>
<dbReference type="Proteomes" id="UP000663791">
    <property type="component" value="Unassembled WGS sequence"/>
</dbReference>
<evidence type="ECO:0000313" key="5">
    <source>
        <dbReference type="Proteomes" id="UP000663791"/>
    </source>
</evidence>
<evidence type="ECO:0000256" key="1">
    <source>
        <dbReference type="ARBA" id="ARBA00023125"/>
    </source>
</evidence>
<dbReference type="Pfam" id="PF00440">
    <property type="entry name" value="TetR_N"/>
    <property type="match status" value="1"/>
</dbReference>